<protein>
    <recommendedName>
        <fullName evidence="3">Actin-like ATPase domain-containing protein</fullName>
    </recommendedName>
</protein>
<dbReference type="OrthoDB" id="2963168at2759"/>
<organism evidence="1 2">
    <name type="scientific">Gymnopus androsaceus JB14</name>
    <dbReference type="NCBI Taxonomy" id="1447944"/>
    <lineage>
        <taxon>Eukaryota</taxon>
        <taxon>Fungi</taxon>
        <taxon>Dikarya</taxon>
        <taxon>Basidiomycota</taxon>
        <taxon>Agaricomycotina</taxon>
        <taxon>Agaricomycetes</taxon>
        <taxon>Agaricomycetidae</taxon>
        <taxon>Agaricales</taxon>
        <taxon>Marasmiineae</taxon>
        <taxon>Omphalotaceae</taxon>
        <taxon>Gymnopus</taxon>
    </lineage>
</organism>
<dbReference type="AlphaFoldDB" id="A0A6A4HI77"/>
<dbReference type="PANTHER" id="PTHR14187">
    <property type="entry name" value="ALPHA KINASE/ELONGATION FACTOR 2 KINASE"/>
    <property type="match status" value="1"/>
</dbReference>
<name>A0A6A4HI77_9AGAR</name>
<dbReference type="EMBL" id="ML769498">
    <property type="protein sequence ID" value="KAE9397380.1"/>
    <property type="molecule type" value="Genomic_DNA"/>
</dbReference>
<dbReference type="CDD" id="cd10170">
    <property type="entry name" value="ASKHA_NBD_HSP70"/>
    <property type="match status" value="1"/>
</dbReference>
<dbReference type="PANTHER" id="PTHR14187:SF5">
    <property type="entry name" value="HEAT SHOCK 70 KDA PROTEIN 12A"/>
    <property type="match status" value="1"/>
</dbReference>
<accession>A0A6A4HI77</accession>
<sequence>MHLRHSQRYTGESKVVIALDIGTTFCAISYVILEKGFIPEVKGVTRFPFQHLVNGGFKIPSIAYYDEQGRLCAIGAAALDDNVIEQAEQNGWFKSHWFKLHGKSSPQSEMIPLLPPKQNGPVHLCRFTGSRSEYVISHPNGWAGAEQQMLRQAAVQAGLIDNVHSEQIHFITEGEASLHFCLASMPGLSNIPVEFSVIVGKTLLVVDAGGGTVDLSSYNRISESGLYAGSVFVNRRAEEYFNERLRGTDFEADIPIICEKFNDKTKIGFANPIQPHFIRFSSRGEDKRLDITGGQLKIAGAVIADFFQDSLGKITNAIVRQILQHGNDLFAILLVGGYAASPYLTFKIQELFHANVGVLRPNENASKAVADGSLLHYLENQVTSRISRYALGTNVFRDYDPRNPEHVRHSELITVSPTGKKEISRMFDVIIEKGTRVRATEEYRTRYWKEKPNVSELSTVEVEIIAYDGQGSAPQFMDDEPENFPVLCTLVADMREACKELLPHTHQRKKYYRLDYDIILILGLTELKAQGKEIRTPAQIFFTPE</sequence>
<evidence type="ECO:0008006" key="3">
    <source>
        <dbReference type="Google" id="ProtNLM"/>
    </source>
</evidence>
<evidence type="ECO:0000313" key="2">
    <source>
        <dbReference type="Proteomes" id="UP000799118"/>
    </source>
</evidence>
<proteinExistence type="predicted"/>
<dbReference type="Proteomes" id="UP000799118">
    <property type="component" value="Unassembled WGS sequence"/>
</dbReference>
<dbReference type="Gene3D" id="3.90.640.10">
    <property type="entry name" value="Actin, Chain A, domain 4"/>
    <property type="match status" value="1"/>
</dbReference>
<dbReference type="InterPro" id="IPR043129">
    <property type="entry name" value="ATPase_NBD"/>
</dbReference>
<keyword evidence="2" id="KW-1185">Reference proteome</keyword>
<reference evidence="1" key="1">
    <citation type="journal article" date="2019" name="Environ. Microbiol.">
        <title>Fungal ecological strategies reflected in gene transcription - a case study of two litter decomposers.</title>
        <authorList>
            <person name="Barbi F."/>
            <person name="Kohler A."/>
            <person name="Barry K."/>
            <person name="Baskaran P."/>
            <person name="Daum C."/>
            <person name="Fauchery L."/>
            <person name="Ihrmark K."/>
            <person name="Kuo A."/>
            <person name="LaButti K."/>
            <person name="Lipzen A."/>
            <person name="Morin E."/>
            <person name="Grigoriev I.V."/>
            <person name="Henrissat B."/>
            <person name="Lindahl B."/>
            <person name="Martin F."/>
        </authorList>
    </citation>
    <scope>NUCLEOTIDE SEQUENCE</scope>
    <source>
        <strain evidence="1">JB14</strain>
    </source>
</reference>
<evidence type="ECO:0000313" key="1">
    <source>
        <dbReference type="EMBL" id="KAE9397380.1"/>
    </source>
</evidence>
<dbReference type="SUPFAM" id="SSF53067">
    <property type="entry name" value="Actin-like ATPase domain"/>
    <property type="match status" value="2"/>
</dbReference>
<gene>
    <name evidence="1" type="ORF">BT96DRAFT_995850</name>
</gene>
<dbReference type="Gene3D" id="3.30.420.40">
    <property type="match status" value="2"/>
</dbReference>